<dbReference type="EMBL" id="CAJVPW010005165">
    <property type="protein sequence ID" value="CAG8550936.1"/>
    <property type="molecule type" value="Genomic_DNA"/>
</dbReference>
<dbReference type="Proteomes" id="UP000789366">
    <property type="component" value="Unassembled WGS sequence"/>
</dbReference>
<accession>A0ACA9LWT8</accession>
<comment type="caution">
    <text evidence="1">The sequence shown here is derived from an EMBL/GenBank/DDBJ whole genome shotgun (WGS) entry which is preliminary data.</text>
</comment>
<name>A0ACA9LWT8_9GLOM</name>
<sequence length="78" mass="8515">MFFYCGFDKTIKSDNADGTKNRGTTGDTDDDDNEEGGNMVAVRLTTSYESKIRDDTSGIGGWCLSGINNMKSTVTKPY</sequence>
<reference evidence="1" key="1">
    <citation type="submission" date="2021-06" db="EMBL/GenBank/DDBJ databases">
        <authorList>
            <person name="Kallberg Y."/>
            <person name="Tangrot J."/>
            <person name="Rosling A."/>
        </authorList>
    </citation>
    <scope>NUCLEOTIDE SEQUENCE</scope>
    <source>
        <strain evidence="1">28 12/20/2015</strain>
    </source>
</reference>
<evidence type="ECO:0000313" key="2">
    <source>
        <dbReference type="Proteomes" id="UP000789366"/>
    </source>
</evidence>
<evidence type="ECO:0000313" key="1">
    <source>
        <dbReference type="EMBL" id="CAG8550936.1"/>
    </source>
</evidence>
<keyword evidence="2" id="KW-1185">Reference proteome</keyword>
<protein>
    <submittedName>
        <fullName evidence="1">5338_t:CDS:1</fullName>
    </submittedName>
</protein>
<gene>
    <name evidence="1" type="ORF">SPELUC_LOCUS5200</name>
</gene>
<proteinExistence type="predicted"/>
<organism evidence="1 2">
    <name type="scientific">Cetraspora pellucida</name>
    <dbReference type="NCBI Taxonomy" id="1433469"/>
    <lineage>
        <taxon>Eukaryota</taxon>
        <taxon>Fungi</taxon>
        <taxon>Fungi incertae sedis</taxon>
        <taxon>Mucoromycota</taxon>
        <taxon>Glomeromycotina</taxon>
        <taxon>Glomeromycetes</taxon>
        <taxon>Diversisporales</taxon>
        <taxon>Gigasporaceae</taxon>
        <taxon>Cetraspora</taxon>
    </lineage>
</organism>